<accession>A0A0F9PT53</accession>
<evidence type="ECO:0000313" key="1">
    <source>
        <dbReference type="EMBL" id="KKM96312.1"/>
    </source>
</evidence>
<reference evidence="1" key="1">
    <citation type="journal article" date="2015" name="Nature">
        <title>Complex archaea that bridge the gap between prokaryotes and eukaryotes.</title>
        <authorList>
            <person name="Spang A."/>
            <person name="Saw J.H."/>
            <person name="Jorgensen S.L."/>
            <person name="Zaremba-Niedzwiedzka K."/>
            <person name="Martijn J."/>
            <person name="Lind A.E."/>
            <person name="van Eijk R."/>
            <person name="Schleper C."/>
            <person name="Guy L."/>
            <person name="Ettema T.J."/>
        </authorList>
    </citation>
    <scope>NUCLEOTIDE SEQUENCE</scope>
</reference>
<organism evidence="1">
    <name type="scientific">marine sediment metagenome</name>
    <dbReference type="NCBI Taxonomy" id="412755"/>
    <lineage>
        <taxon>unclassified sequences</taxon>
        <taxon>metagenomes</taxon>
        <taxon>ecological metagenomes</taxon>
    </lineage>
</organism>
<comment type="caution">
    <text evidence="1">The sequence shown here is derived from an EMBL/GenBank/DDBJ whole genome shotgun (WGS) entry which is preliminary data.</text>
</comment>
<name>A0A0F9PT53_9ZZZZ</name>
<gene>
    <name evidence="1" type="ORF">LCGC14_1179430</name>
</gene>
<dbReference type="AlphaFoldDB" id="A0A0F9PT53"/>
<sequence length="92" mass="10461">MSILKRKVFYDDSRGNIMFWDWAMVTTTLGSMVEPFIVGQKYAINDDILDFDPADEINRIDSIRIMDLNKEQVVLSTDPHLHGGSTIPSTGR</sequence>
<protein>
    <submittedName>
        <fullName evidence="1">Uncharacterized protein</fullName>
    </submittedName>
</protein>
<dbReference type="EMBL" id="LAZR01005898">
    <property type="protein sequence ID" value="KKM96312.1"/>
    <property type="molecule type" value="Genomic_DNA"/>
</dbReference>
<proteinExistence type="predicted"/>